<organism evidence="2 3">
    <name type="scientific">Senna tora</name>
    <dbReference type="NCBI Taxonomy" id="362788"/>
    <lineage>
        <taxon>Eukaryota</taxon>
        <taxon>Viridiplantae</taxon>
        <taxon>Streptophyta</taxon>
        <taxon>Embryophyta</taxon>
        <taxon>Tracheophyta</taxon>
        <taxon>Spermatophyta</taxon>
        <taxon>Magnoliopsida</taxon>
        <taxon>eudicotyledons</taxon>
        <taxon>Gunneridae</taxon>
        <taxon>Pentapetalae</taxon>
        <taxon>rosids</taxon>
        <taxon>fabids</taxon>
        <taxon>Fabales</taxon>
        <taxon>Fabaceae</taxon>
        <taxon>Caesalpinioideae</taxon>
        <taxon>Cassia clade</taxon>
        <taxon>Senna</taxon>
    </lineage>
</organism>
<proteinExistence type="predicted"/>
<evidence type="ECO:0000313" key="3">
    <source>
        <dbReference type="Proteomes" id="UP000634136"/>
    </source>
</evidence>
<evidence type="ECO:0000256" key="1">
    <source>
        <dbReference type="SAM" id="MobiDB-lite"/>
    </source>
</evidence>
<feature type="compositionally biased region" description="Basic and acidic residues" evidence="1">
    <location>
        <begin position="30"/>
        <end position="46"/>
    </location>
</feature>
<sequence length="46" mass="5396">MQGHRRRPLSIAIVDSHRRPLSKATANHRRTVESGESRRIFEDKKD</sequence>
<dbReference type="Proteomes" id="UP000634136">
    <property type="component" value="Unassembled WGS sequence"/>
</dbReference>
<protein>
    <submittedName>
        <fullName evidence="2">Uncharacterized protein</fullName>
    </submittedName>
</protein>
<dbReference type="AlphaFoldDB" id="A0A834W299"/>
<keyword evidence="3" id="KW-1185">Reference proteome</keyword>
<gene>
    <name evidence="2" type="ORF">G2W53_040745</name>
</gene>
<reference evidence="2" key="1">
    <citation type="submission" date="2020-09" db="EMBL/GenBank/DDBJ databases">
        <title>Genome-Enabled Discovery of Anthraquinone Biosynthesis in Senna tora.</title>
        <authorList>
            <person name="Kang S.-H."/>
            <person name="Pandey R.P."/>
            <person name="Lee C.-M."/>
            <person name="Sim J.-S."/>
            <person name="Jeong J.-T."/>
            <person name="Choi B.-S."/>
            <person name="Jung M."/>
            <person name="Ginzburg D."/>
            <person name="Zhao K."/>
            <person name="Won S.Y."/>
            <person name="Oh T.-J."/>
            <person name="Yu Y."/>
            <person name="Kim N.-H."/>
            <person name="Lee O.R."/>
            <person name="Lee T.-H."/>
            <person name="Bashyal P."/>
            <person name="Kim T.-S."/>
            <person name="Lee W.-H."/>
            <person name="Kawkins C."/>
            <person name="Kim C.-K."/>
            <person name="Kim J.S."/>
            <person name="Ahn B.O."/>
            <person name="Rhee S.Y."/>
            <person name="Sohng J.K."/>
        </authorList>
    </citation>
    <scope>NUCLEOTIDE SEQUENCE</scope>
    <source>
        <tissue evidence="2">Leaf</tissue>
    </source>
</reference>
<accession>A0A834W299</accession>
<dbReference type="EMBL" id="JAAIUW010000013">
    <property type="protein sequence ID" value="KAF7801634.1"/>
    <property type="molecule type" value="Genomic_DNA"/>
</dbReference>
<name>A0A834W299_9FABA</name>
<evidence type="ECO:0000313" key="2">
    <source>
        <dbReference type="EMBL" id="KAF7801634.1"/>
    </source>
</evidence>
<comment type="caution">
    <text evidence="2">The sequence shown here is derived from an EMBL/GenBank/DDBJ whole genome shotgun (WGS) entry which is preliminary data.</text>
</comment>
<feature type="region of interest" description="Disordered" evidence="1">
    <location>
        <begin position="1"/>
        <end position="46"/>
    </location>
</feature>